<dbReference type="Gene3D" id="1.20.1250.20">
    <property type="entry name" value="MFS general substrate transporter like domains"/>
    <property type="match status" value="1"/>
</dbReference>
<dbReference type="AlphaFoldDB" id="A0A0R2BD57"/>
<evidence type="ECO:0000256" key="7">
    <source>
        <dbReference type="SAM" id="Phobius"/>
    </source>
</evidence>
<evidence type="ECO:0000256" key="1">
    <source>
        <dbReference type="ARBA" id="ARBA00004651"/>
    </source>
</evidence>
<gene>
    <name evidence="9" type="ORF">FC82_GL000382</name>
</gene>
<feature type="transmembrane region" description="Helical" evidence="7">
    <location>
        <begin position="331"/>
        <end position="354"/>
    </location>
</feature>
<dbReference type="InterPro" id="IPR011701">
    <property type="entry name" value="MFS"/>
</dbReference>
<evidence type="ECO:0000256" key="4">
    <source>
        <dbReference type="ARBA" id="ARBA00022692"/>
    </source>
</evidence>
<dbReference type="GO" id="GO:0005886">
    <property type="term" value="C:plasma membrane"/>
    <property type="evidence" value="ECO:0007669"/>
    <property type="project" value="UniProtKB-SubCell"/>
</dbReference>
<comment type="caution">
    <text evidence="9">The sequence shown here is derived from an EMBL/GenBank/DDBJ whole genome shotgun (WGS) entry which is preliminary data.</text>
</comment>
<dbReference type="Gene3D" id="1.20.1720.10">
    <property type="entry name" value="Multidrug resistance protein D"/>
    <property type="match status" value="1"/>
</dbReference>
<evidence type="ECO:0000313" key="10">
    <source>
        <dbReference type="Proteomes" id="UP000051845"/>
    </source>
</evidence>
<keyword evidence="4 7" id="KW-0812">Transmembrane</keyword>
<dbReference type="SUPFAM" id="SSF103473">
    <property type="entry name" value="MFS general substrate transporter"/>
    <property type="match status" value="1"/>
</dbReference>
<evidence type="ECO:0000313" key="9">
    <source>
        <dbReference type="EMBL" id="KRM77144.1"/>
    </source>
</evidence>
<dbReference type="Proteomes" id="UP000051845">
    <property type="component" value="Unassembled WGS sequence"/>
</dbReference>
<evidence type="ECO:0000256" key="2">
    <source>
        <dbReference type="ARBA" id="ARBA00022448"/>
    </source>
</evidence>
<dbReference type="InterPro" id="IPR036259">
    <property type="entry name" value="MFS_trans_sf"/>
</dbReference>
<dbReference type="InterPro" id="IPR020846">
    <property type="entry name" value="MFS_dom"/>
</dbReference>
<dbReference type="PANTHER" id="PTHR42718">
    <property type="entry name" value="MAJOR FACILITATOR SUPERFAMILY MULTIDRUG TRANSPORTER MFSC"/>
    <property type="match status" value="1"/>
</dbReference>
<organism evidence="9 10">
    <name type="scientific">Secundilactobacillus collinoides DSM 20515 = JCM 1123</name>
    <dbReference type="NCBI Taxonomy" id="1423733"/>
    <lineage>
        <taxon>Bacteria</taxon>
        <taxon>Bacillati</taxon>
        <taxon>Bacillota</taxon>
        <taxon>Bacilli</taxon>
        <taxon>Lactobacillales</taxon>
        <taxon>Lactobacillaceae</taxon>
        <taxon>Secundilactobacillus</taxon>
    </lineage>
</organism>
<feature type="transmembrane region" description="Helical" evidence="7">
    <location>
        <begin position="82"/>
        <end position="109"/>
    </location>
</feature>
<feature type="transmembrane region" description="Helical" evidence="7">
    <location>
        <begin position="360"/>
        <end position="382"/>
    </location>
</feature>
<feature type="transmembrane region" description="Helical" evidence="7">
    <location>
        <begin position="230"/>
        <end position="249"/>
    </location>
</feature>
<dbReference type="NCBIfam" id="TIGR00711">
    <property type="entry name" value="efflux_EmrB"/>
    <property type="match status" value="1"/>
</dbReference>
<feature type="transmembrane region" description="Helical" evidence="7">
    <location>
        <begin position="442"/>
        <end position="461"/>
    </location>
</feature>
<accession>A0A0R2BD57</accession>
<evidence type="ECO:0000256" key="5">
    <source>
        <dbReference type="ARBA" id="ARBA00022989"/>
    </source>
</evidence>
<protein>
    <submittedName>
        <fullName evidence="9">Drug resistance efflux protein</fullName>
    </submittedName>
</protein>
<dbReference type="InterPro" id="IPR004638">
    <property type="entry name" value="EmrB-like"/>
</dbReference>
<dbReference type="PANTHER" id="PTHR42718:SF24">
    <property type="entry name" value="MAJOR FACILITATOR SUPERFAMILY (MFS) PROFILE DOMAIN-CONTAINING PROTEIN"/>
    <property type="match status" value="1"/>
</dbReference>
<feature type="domain" description="Major facilitator superfamily (MFS) profile" evidence="8">
    <location>
        <begin position="17"/>
        <end position="468"/>
    </location>
</feature>
<dbReference type="GO" id="GO:0022857">
    <property type="term" value="F:transmembrane transporter activity"/>
    <property type="evidence" value="ECO:0007669"/>
    <property type="project" value="InterPro"/>
</dbReference>
<keyword evidence="2" id="KW-0813">Transport</keyword>
<dbReference type="EMBL" id="AYYR01000013">
    <property type="protein sequence ID" value="KRM77144.1"/>
    <property type="molecule type" value="Genomic_DNA"/>
</dbReference>
<evidence type="ECO:0000259" key="8">
    <source>
        <dbReference type="PROSITE" id="PS50850"/>
    </source>
</evidence>
<feature type="transmembrane region" description="Helical" evidence="7">
    <location>
        <begin position="55"/>
        <end position="75"/>
    </location>
</feature>
<keyword evidence="3" id="KW-1003">Cell membrane</keyword>
<sequence>MTFMLTIKSPAKNRNLMLGVMLIGAFTMLLTETFFNNGIPTIIRVYHVTQSTAQWVSTGYQLVAGLMIPLSAWVFHKFNTKYTVITLAAIFLLGSLIGFFANSFIMLLIGRLIQAISAGSMIPLIQNVVLLLYPESKRGTVMGVIGLVVGFGPALGPTVGGWIIDNLGLKWLFGVLIPLALILIIAAVFWVHPVVASKDVKVDWLSIAESSLGFGALLYGFSAIGNTGGLDTASIVSLIVGIVILIAFGHRQLKIANPLINLTVFKNKTFSLTTALSALSNVALLGVELVLPLYLQRVHGLSALQSGLLLLPGALLEGLMSPISGRLYDKYGIKTISLIGFAIVAIGTLPMLFFTPQTSLVIVAASYAFRIIGIATVMMPTFTEGINALSPKLSVHGNAASSTVRQIAGSLGTAILMMLVSFGTQIGSSEHLSNVNQLNHGYWFSFLVAFLMAILGFILSLRLKNKKQRATN</sequence>
<dbReference type="PATRIC" id="fig|1423733.4.peg.403"/>
<feature type="transmembrane region" description="Helical" evidence="7">
    <location>
        <begin position="301"/>
        <end position="319"/>
    </location>
</feature>
<keyword evidence="6 7" id="KW-0472">Membrane</keyword>
<feature type="transmembrane region" description="Helical" evidence="7">
    <location>
        <begin position="16"/>
        <end position="35"/>
    </location>
</feature>
<proteinExistence type="predicted"/>
<evidence type="ECO:0000256" key="3">
    <source>
        <dbReference type="ARBA" id="ARBA00022475"/>
    </source>
</evidence>
<dbReference type="PRINTS" id="PR01036">
    <property type="entry name" value="TCRTETB"/>
</dbReference>
<keyword evidence="5 7" id="KW-1133">Transmembrane helix</keyword>
<comment type="subcellular location">
    <subcellularLocation>
        <location evidence="1">Cell membrane</location>
        <topology evidence="1">Multi-pass membrane protein</topology>
    </subcellularLocation>
</comment>
<feature type="transmembrane region" description="Helical" evidence="7">
    <location>
        <begin position="140"/>
        <end position="164"/>
    </location>
</feature>
<feature type="transmembrane region" description="Helical" evidence="7">
    <location>
        <begin position="170"/>
        <end position="192"/>
    </location>
</feature>
<name>A0A0R2BD57_SECCO</name>
<reference evidence="9 10" key="1">
    <citation type="journal article" date="2015" name="Genome Announc.">
        <title>Expanding the biotechnology potential of lactobacilli through comparative genomics of 213 strains and associated genera.</title>
        <authorList>
            <person name="Sun Z."/>
            <person name="Harris H.M."/>
            <person name="McCann A."/>
            <person name="Guo C."/>
            <person name="Argimon S."/>
            <person name="Zhang W."/>
            <person name="Yang X."/>
            <person name="Jeffery I.B."/>
            <person name="Cooney J.C."/>
            <person name="Kagawa T.F."/>
            <person name="Liu W."/>
            <person name="Song Y."/>
            <person name="Salvetti E."/>
            <person name="Wrobel A."/>
            <person name="Rasinkangas P."/>
            <person name="Parkhill J."/>
            <person name="Rea M.C."/>
            <person name="O'Sullivan O."/>
            <person name="Ritari J."/>
            <person name="Douillard F.P."/>
            <person name="Paul Ross R."/>
            <person name="Yang R."/>
            <person name="Briner A.E."/>
            <person name="Felis G.E."/>
            <person name="de Vos W.M."/>
            <person name="Barrangou R."/>
            <person name="Klaenhammer T.R."/>
            <person name="Caufield P.W."/>
            <person name="Cui Y."/>
            <person name="Zhang H."/>
            <person name="O'Toole P.W."/>
        </authorList>
    </citation>
    <scope>NUCLEOTIDE SEQUENCE [LARGE SCALE GENOMIC DNA]</scope>
    <source>
        <strain evidence="9 10">DSM 20515</strain>
    </source>
</reference>
<feature type="transmembrane region" description="Helical" evidence="7">
    <location>
        <begin position="403"/>
        <end position="422"/>
    </location>
</feature>
<feature type="transmembrane region" description="Helical" evidence="7">
    <location>
        <begin position="270"/>
        <end position="295"/>
    </location>
</feature>
<evidence type="ECO:0000256" key="6">
    <source>
        <dbReference type="ARBA" id="ARBA00023136"/>
    </source>
</evidence>
<dbReference type="PROSITE" id="PS50850">
    <property type="entry name" value="MFS"/>
    <property type="match status" value="1"/>
</dbReference>
<dbReference type="Pfam" id="PF07690">
    <property type="entry name" value="MFS_1"/>
    <property type="match status" value="1"/>
</dbReference>